<sequence>MTATKIGPLRVQKLESVPINQSQSFDIICPGARLDDLLFEVSYPQGWQQDLAGTSDIQHKLVATNESHGIFRGCFSLPLVGSYNLTVSVRDQPAHLSTSFTCNGYDLNGIVILGAAKRCYMNEQYEFNVEASGAGAGSLEIAINSGQVANSVRMLDNGKCIVSFLPEENITHEVDIKFNGHNVPGCPFTVDVQKVDDNRPYLHVDSSLINLMKIGKRAKFKIHSSTPENSRPVQISKLHIQILSPNGVIVPHEMSNSSKNELWCEFTPLKVGSYTIECAYSGDHLPESPLVVKAYDSSKVLVTTEHGATSIVDRPVRFSINATNSGEGSLIISCTRVSNGQNIPTQVNPLGGAIFEVTFVPKYVDEYSVNITFNDQQVLGSPFTIQVTSSVLQSSQKVHNNDSTEKTDKDNSSHLKLDAISISGEGSTVACVNTKTTFNVSNLPGPLERLSVSIEDPKGRMIPASIIPGFEPGSATVEYTTETIGEHRICINYSGNPLPDTPLTSKSFDLNAIKVTQIPKEIELNKEQSFKVDASRAGTGVMELIVAANGKNVPNYVKALSSIEANRKTDPTSAYMITFTPTEPCAHTIDILFNSIRIPGSPFVCELAKRKSDTYGTISSGSRDGSQRASLRVQKEERILVGSLTEIILESHTVIRKSEFKLLDPEQHQIEFELIEISSQHQLLTYKIEFTPQLVGDYKLDLTNDSLRQVFESEKFPLTLKAFDHKKVKVSEIDDSGVVGVPIYFSIDASQGGTGNLEIVVRNSKGENVPNYVQSEGSANFRVNFRPNAAEPHEVSIKFNKIPIPGSPFRVKVSNSSQSLIAGLAALKALPINRPATFTINCPANAKVKQPDKKDCKVTIDTPTNRQCYADVTLNQRKDKDGFVRSIFTVKFTPNEIGPHMINAILFNELVPGCPITSNVFDVESVQVHFNDSHANLPDGYFARGYLNKPVTFQVNASSSGEGCLEIEILSHEEQSGHKSSVRAEVLMKSRGLYDVTFVPREKLPHSISITFNGENVIGSPFKVDVVEYVSEDSQTELETSMNSLKLKDQSSERTSSHSKDFTPEATGLVEVTNFVILEPNLLNEKKYSIKIINPKGVSLNYTIKRFERNGTKGLRIEYKPVDVGKHFVDIREQLSGEVVKTHTIEVIDPNRVRTLGLEDGMAGCEQSFKIDTTRAGQAHITLSMEMNHRHKKADSIVVDHSMKKLSDGIYQVYFTPPVSGCCYIDIKFGNHSINNRPLAISVADNPRINQHSRESSLSRIAAHCDNNNSSSYVKSKFESDKVCVYGETLKSAPINKTGAFVIETGGYAQAKDFDVIISDPAGSPIPVQCYDQQNGSLQAEWTPLRVGIHQISVLYNGNHVTGSPFTSQVFDVSSIMIQNVKSFVYPINEKITFNLDRKDAGYGDLSVTVTSPLGRDLPIDVRSNGEHGETVSFIPTVAGKYKISITFSGFEVPGSPITFIAQDPRDKVITKGSGLKRAIANETNSFEIETTSSGELKVRIECGDREIVPKLDKKSEKSYLVRYKPASVGHATISVFWNGEHVTGSPFKVPIVDPKKLIYVNGIDKKRHAFTWEPHMVSEIIVDTFECGPGEVTAELWNQNRPEIRTPVKVEQLDSTRYRLTFVCSQHETSESRTFSAFILQIYYNGISVGEPLVGHIRNKLSTSNHRNKSSSSENQSSKRDLVKPAKNDPDCPSVVLRGYGLAGARCGETTEFTIDGANVSPDRPRVFMTGSEADIDVDLRQVDDKLWKATYVAQQPGCYMLNVYWGDKQVRGCPLKVNILPSCDSNRVVCSGDLKGGILGKEIKTFIDTRRAGPSELTALCNGPTKVAFCELLDQGDGTFILFIKPQEAGRHYLTIKYGGVHIPRSPFVLKVSGAPEASKVRVYGPGIEHGVLPLFQSRFVCDTRGAGSGQLTARIRGPKGAFRMETHRESQKDRTIVVRYDPQEPGDYRIEIKWAGVHVPGSPFTVMIFDTQEELNAYLMSQESNSKYQGYSKRPSLTGPTDTKNRANWQASASEI</sequence>
<dbReference type="PROSITE" id="PS50194">
    <property type="entry name" value="FILAMIN_REPEAT"/>
    <property type="match status" value="15"/>
</dbReference>
<protein>
    <submittedName>
        <fullName evidence="5">Filamin-A</fullName>
    </submittedName>
</protein>
<feature type="region of interest" description="Disordered" evidence="4">
    <location>
        <begin position="1663"/>
        <end position="1691"/>
    </location>
</feature>
<feature type="region of interest" description="Disordered" evidence="4">
    <location>
        <begin position="1040"/>
        <end position="1062"/>
    </location>
</feature>
<dbReference type="InterPro" id="IPR013783">
    <property type="entry name" value="Ig-like_fold"/>
</dbReference>
<feature type="repeat" description="Filamin" evidence="3">
    <location>
        <begin position="918"/>
        <end position="1026"/>
    </location>
</feature>
<dbReference type="InterPro" id="IPR001298">
    <property type="entry name" value="Filamin/ABP280_rpt"/>
</dbReference>
<dbReference type="EMBL" id="JAIFTH010000040">
    <property type="protein sequence ID" value="KAG9511032.1"/>
    <property type="molecule type" value="Genomic_DNA"/>
</dbReference>
<comment type="similarity">
    <text evidence="1">Belongs to the filamin family.</text>
</comment>
<accession>A0ABQ7SCC7</accession>
<gene>
    <name evidence="5" type="primary">Flna</name>
    <name evidence="5" type="ORF">GZH46_00401</name>
</gene>
<dbReference type="SUPFAM" id="SSF81296">
    <property type="entry name" value="E set domains"/>
    <property type="match status" value="15"/>
</dbReference>
<evidence type="ECO:0000256" key="1">
    <source>
        <dbReference type="ARBA" id="ARBA00009238"/>
    </source>
</evidence>
<evidence type="ECO:0000256" key="2">
    <source>
        <dbReference type="ARBA" id="ARBA00022737"/>
    </source>
</evidence>
<dbReference type="InterPro" id="IPR014756">
    <property type="entry name" value="Ig_E-set"/>
</dbReference>
<feature type="repeat" description="Filamin" evidence="3">
    <location>
        <begin position="1368"/>
        <end position="1462"/>
    </location>
</feature>
<organism evidence="5 6">
    <name type="scientific">Fragariocoptes setiger</name>
    <dbReference type="NCBI Taxonomy" id="1670756"/>
    <lineage>
        <taxon>Eukaryota</taxon>
        <taxon>Metazoa</taxon>
        <taxon>Ecdysozoa</taxon>
        <taxon>Arthropoda</taxon>
        <taxon>Chelicerata</taxon>
        <taxon>Arachnida</taxon>
        <taxon>Acari</taxon>
        <taxon>Acariformes</taxon>
        <taxon>Trombidiformes</taxon>
        <taxon>Prostigmata</taxon>
        <taxon>Eupodina</taxon>
        <taxon>Eriophyoidea</taxon>
        <taxon>Phytoptidae</taxon>
        <taxon>Fragariocoptes</taxon>
    </lineage>
</organism>
<dbReference type="PANTHER" id="PTHR38537:SF13">
    <property type="entry name" value="JITTERBUG, ISOFORM N"/>
    <property type="match status" value="1"/>
</dbReference>
<proteinExistence type="inferred from homology"/>
<evidence type="ECO:0000256" key="3">
    <source>
        <dbReference type="PROSITE-ProRule" id="PRU00087"/>
    </source>
</evidence>
<dbReference type="Gene3D" id="2.60.40.10">
    <property type="entry name" value="Immunoglobulins"/>
    <property type="match status" value="15"/>
</dbReference>
<feature type="repeat" description="Filamin" evidence="3">
    <location>
        <begin position="1467"/>
        <end position="1552"/>
    </location>
</feature>
<dbReference type="InterPro" id="IPR017868">
    <property type="entry name" value="Filamin/ABP280_repeat-like"/>
</dbReference>
<dbReference type="SMART" id="SM00557">
    <property type="entry name" value="IG_FLMN"/>
    <property type="match status" value="15"/>
</dbReference>
<feature type="compositionally biased region" description="Low complexity" evidence="4">
    <location>
        <begin position="1663"/>
        <end position="1677"/>
    </location>
</feature>
<dbReference type="PANTHER" id="PTHR38537">
    <property type="entry name" value="JITTERBUG, ISOFORM N"/>
    <property type="match status" value="1"/>
</dbReference>
<keyword evidence="6" id="KW-1185">Reference proteome</keyword>
<feature type="repeat" description="Filamin" evidence="3">
    <location>
        <begin position="1782"/>
        <end position="1874"/>
    </location>
</feature>
<feature type="repeat" description="Filamin" evidence="3">
    <location>
        <begin position="1275"/>
        <end position="1370"/>
    </location>
</feature>
<dbReference type="Pfam" id="PF00630">
    <property type="entry name" value="Filamin"/>
    <property type="match status" value="14"/>
</dbReference>
<evidence type="ECO:0000313" key="5">
    <source>
        <dbReference type="EMBL" id="KAG9511032.1"/>
    </source>
</evidence>
<feature type="repeat" description="Filamin" evidence="3">
    <location>
        <begin position="187"/>
        <end position="294"/>
    </location>
</feature>
<dbReference type="Proteomes" id="UP000825002">
    <property type="component" value="Unassembled WGS sequence"/>
</dbReference>
<dbReference type="InterPro" id="IPR044801">
    <property type="entry name" value="Filamin"/>
</dbReference>
<comment type="caution">
    <text evidence="5">The sequence shown here is derived from an EMBL/GenBank/DDBJ whole genome shotgun (WGS) entry which is preliminary data.</text>
</comment>
<feature type="repeat" description="Filamin" evidence="3">
    <location>
        <begin position="1152"/>
        <end position="1243"/>
    </location>
</feature>
<feature type="repeat" description="Filamin" evidence="3">
    <location>
        <begin position="292"/>
        <end position="387"/>
    </location>
</feature>
<feature type="compositionally biased region" description="Basic and acidic residues" evidence="4">
    <location>
        <begin position="1678"/>
        <end position="1691"/>
    </location>
</feature>
<feature type="repeat" description="Filamin" evidence="3">
    <location>
        <begin position="412"/>
        <end position="507"/>
    </location>
</feature>
<reference evidence="5 6" key="1">
    <citation type="submission" date="2020-10" db="EMBL/GenBank/DDBJ databases">
        <authorList>
            <person name="Klimov P.B."/>
            <person name="Dyachkov S.M."/>
            <person name="Chetverikov P.E."/>
        </authorList>
    </citation>
    <scope>NUCLEOTIDE SEQUENCE [LARGE SCALE GENOMIC DNA]</scope>
    <source>
        <strain evidence="5">BMOC 18-1129-001#AD2665</strain>
        <tissue evidence="5">Entire mites</tissue>
    </source>
</reference>
<feature type="repeat" description="Filamin" evidence="3">
    <location>
        <begin position="1688"/>
        <end position="1781"/>
    </location>
</feature>
<evidence type="ECO:0000256" key="4">
    <source>
        <dbReference type="SAM" id="MobiDB-lite"/>
    </source>
</evidence>
<feature type="repeat" description="Filamin" evidence="3">
    <location>
        <begin position="1875"/>
        <end position="1971"/>
    </location>
</feature>
<keyword evidence="2" id="KW-0677">Repeat</keyword>
<feature type="compositionally biased region" description="Polar residues" evidence="4">
    <location>
        <begin position="2001"/>
        <end position="2019"/>
    </location>
</feature>
<feature type="repeat" description="Filamin" evidence="3">
    <location>
        <begin position="92"/>
        <end position="192"/>
    </location>
</feature>
<feature type="region of interest" description="Disordered" evidence="4">
    <location>
        <begin position="1991"/>
        <end position="2019"/>
    </location>
</feature>
<feature type="compositionally biased region" description="Basic and acidic residues" evidence="4">
    <location>
        <begin position="1046"/>
        <end position="1062"/>
    </location>
</feature>
<feature type="repeat" description="Filamin" evidence="3">
    <location>
        <begin position="505"/>
        <end position="607"/>
    </location>
</feature>
<evidence type="ECO:0000313" key="6">
    <source>
        <dbReference type="Proteomes" id="UP000825002"/>
    </source>
</evidence>
<feature type="repeat" description="Filamin" evidence="3">
    <location>
        <begin position="720"/>
        <end position="813"/>
    </location>
</feature>
<name>A0ABQ7SCC7_9ACAR</name>
<feature type="repeat" description="Filamin" evidence="3">
    <location>
        <begin position="811"/>
        <end position="920"/>
    </location>
</feature>